<gene>
    <name evidence="2" type="ORF">E3N88_43196</name>
</gene>
<organism evidence="2 3">
    <name type="scientific">Mikania micrantha</name>
    <name type="common">bitter vine</name>
    <dbReference type="NCBI Taxonomy" id="192012"/>
    <lineage>
        <taxon>Eukaryota</taxon>
        <taxon>Viridiplantae</taxon>
        <taxon>Streptophyta</taxon>
        <taxon>Embryophyta</taxon>
        <taxon>Tracheophyta</taxon>
        <taxon>Spermatophyta</taxon>
        <taxon>Magnoliopsida</taxon>
        <taxon>eudicotyledons</taxon>
        <taxon>Gunneridae</taxon>
        <taxon>Pentapetalae</taxon>
        <taxon>asterids</taxon>
        <taxon>campanulids</taxon>
        <taxon>Asterales</taxon>
        <taxon>Asteraceae</taxon>
        <taxon>Asteroideae</taxon>
        <taxon>Heliantheae alliance</taxon>
        <taxon>Eupatorieae</taxon>
        <taxon>Mikania</taxon>
    </lineage>
</organism>
<dbReference type="Proteomes" id="UP000326396">
    <property type="component" value="Unassembled WGS sequence"/>
</dbReference>
<feature type="region of interest" description="Disordered" evidence="1">
    <location>
        <begin position="55"/>
        <end position="134"/>
    </location>
</feature>
<dbReference type="PANTHER" id="PTHR31365">
    <property type="entry name" value="EXPRESSED PROTEIN"/>
    <property type="match status" value="1"/>
</dbReference>
<sequence length="134" mass="14891">MVGGGNRKDDAIAINSTNVFAALGSLKKKKKDKETQAEKEQVFWAPAPLTVKSWADVDDEDDDDYYATTAPPPVWGAGAGMQQEKIKGNETPVEESESEIEEEGLDEIDDDNDEENDHDQKKKFKSLLKKRGYA</sequence>
<reference evidence="2 3" key="1">
    <citation type="submission" date="2019-05" db="EMBL/GenBank/DDBJ databases">
        <title>Mikania micrantha, genome provides insights into the molecular mechanism of rapid growth.</title>
        <authorList>
            <person name="Liu B."/>
        </authorList>
    </citation>
    <scope>NUCLEOTIDE SEQUENCE [LARGE SCALE GENOMIC DNA]</scope>
    <source>
        <strain evidence="2">NLD-2019</strain>
        <tissue evidence="2">Leaf</tissue>
    </source>
</reference>
<dbReference type="EMBL" id="SZYD01001003">
    <property type="protein sequence ID" value="KAD1176683.1"/>
    <property type="molecule type" value="Genomic_DNA"/>
</dbReference>
<evidence type="ECO:0000313" key="2">
    <source>
        <dbReference type="EMBL" id="KAD1176683.1"/>
    </source>
</evidence>
<evidence type="ECO:0000256" key="1">
    <source>
        <dbReference type="SAM" id="MobiDB-lite"/>
    </source>
</evidence>
<comment type="caution">
    <text evidence="2">The sequence shown here is derived from an EMBL/GenBank/DDBJ whole genome shotgun (WGS) entry which is preliminary data.</text>
</comment>
<protein>
    <submittedName>
        <fullName evidence="2">Uncharacterized protein</fullName>
    </submittedName>
</protein>
<dbReference type="AlphaFoldDB" id="A0A5N6LFM7"/>
<keyword evidence="3" id="KW-1185">Reference proteome</keyword>
<evidence type="ECO:0000313" key="3">
    <source>
        <dbReference type="Proteomes" id="UP000326396"/>
    </source>
</evidence>
<feature type="compositionally biased region" description="Acidic residues" evidence="1">
    <location>
        <begin position="92"/>
        <end position="117"/>
    </location>
</feature>
<feature type="compositionally biased region" description="Basic residues" evidence="1">
    <location>
        <begin position="121"/>
        <end position="134"/>
    </location>
</feature>
<name>A0A5N6LFM7_9ASTR</name>
<proteinExistence type="predicted"/>
<feature type="compositionally biased region" description="Acidic residues" evidence="1">
    <location>
        <begin position="56"/>
        <end position="65"/>
    </location>
</feature>
<dbReference type="PANTHER" id="PTHR31365:SF23">
    <property type="entry name" value="COPPER ION BINDING PROTEIN"/>
    <property type="match status" value="1"/>
</dbReference>
<accession>A0A5N6LFM7</accession>